<dbReference type="FunFam" id="3.40.50.720:FF:000301">
    <property type="entry name" value="Hydroxysteroid dehydrogenase like 2"/>
    <property type="match status" value="1"/>
</dbReference>
<organism evidence="6 7">
    <name type="scientific">Afipia massiliensis</name>
    <dbReference type="NCBI Taxonomy" id="211460"/>
    <lineage>
        <taxon>Bacteria</taxon>
        <taxon>Pseudomonadati</taxon>
        <taxon>Pseudomonadota</taxon>
        <taxon>Alphaproteobacteria</taxon>
        <taxon>Hyphomicrobiales</taxon>
        <taxon>Nitrobacteraceae</taxon>
        <taxon>Afipia</taxon>
    </lineage>
</organism>
<dbReference type="STRING" id="211460.YH63_17385"/>
<evidence type="ECO:0000313" key="6">
    <source>
        <dbReference type="EMBL" id="TKT70199.1"/>
    </source>
</evidence>
<dbReference type="Pfam" id="PF00106">
    <property type="entry name" value="adh_short"/>
    <property type="match status" value="1"/>
</dbReference>
<keyword evidence="4" id="KW-0560">Oxidoreductase</keyword>
<evidence type="ECO:0000256" key="5">
    <source>
        <dbReference type="ARBA" id="ARBA00023140"/>
    </source>
</evidence>
<keyword evidence="7" id="KW-1185">Reference proteome</keyword>
<dbReference type="GO" id="GO:0016491">
    <property type="term" value="F:oxidoreductase activity"/>
    <property type="evidence" value="ECO:0007669"/>
    <property type="project" value="UniProtKB-KW"/>
</dbReference>
<comment type="caution">
    <text evidence="6">The sequence shown here is derived from an EMBL/GenBank/DDBJ whole genome shotgun (WGS) entry which is preliminary data.</text>
</comment>
<evidence type="ECO:0000313" key="7">
    <source>
        <dbReference type="Proteomes" id="UP000034832"/>
    </source>
</evidence>
<gene>
    <name evidence="6" type="ORF">YH63_001485</name>
</gene>
<dbReference type="Proteomes" id="UP000034832">
    <property type="component" value="Unassembled WGS sequence"/>
</dbReference>
<dbReference type="RefSeq" id="WP_046829135.1">
    <property type="nucleotide sequence ID" value="NZ_LBIA02000001.1"/>
</dbReference>
<evidence type="ECO:0000256" key="4">
    <source>
        <dbReference type="ARBA" id="ARBA00023002"/>
    </source>
</evidence>
<evidence type="ECO:0000256" key="3">
    <source>
        <dbReference type="ARBA" id="ARBA00022857"/>
    </source>
</evidence>
<dbReference type="Gene3D" id="3.40.50.720">
    <property type="entry name" value="NAD(P)-binding Rossmann-like Domain"/>
    <property type="match status" value="1"/>
</dbReference>
<evidence type="ECO:0000256" key="2">
    <source>
        <dbReference type="ARBA" id="ARBA00006484"/>
    </source>
</evidence>
<sequence>MRLLQDKVIFITGGSRGIGREIALKFAADGARIVIAAKTSDPHTSLPGTIHTVADEIRRAGGEALPLQVDVRNTDAVKDAIETAVKTFGGLDILVNNASAISPTGLLDTSPQRYDLLQSINTRGTYLCSHYAIPHLRASKNPHVLTLSPPISTGTKWYGTYAAYAISKYGMTMCTLGVAEEFRPDSIAANSLWPRTMIATDAVRVHYEDEYRRSRHPAIMADAAYLIVTKDSRTFSGNSLIDEDFLRDEGFSDFSHYAIDPCVELAADILID</sequence>
<dbReference type="AlphaFoldDB" id="A0A4U6BJ95"/>
<dbReference type="InterPro" id="IPR002347">
    <property type="entry name" value="SDR_fam"/>
</dbReference>
<accession>A0A4U6BJ95</accession>
<dbReference type="NCBIfam" id="NF006133">
    <property type="entry name" value="PRK08278.1"/>
    <property type="match status" value="1"/>
</dbReference>
<protein>
    <submittedName>
        <fullName evidence="6">NAD(P)-dependent oxidoreductase</fullName>
    </submittedName>
</protein>
<proteinExistence type="inferred from homology"/>
<name>A0A4U6BJ95_9BRAD</name>
<dbReference type="PANTHER" id="PTHR42808:SF3">
    <property type="entry name" value="HYDROXYSTEROID DEHYDROGENASE-LIKE PROTEIN 2"/>
    <property type="match status" value="1"/>
</dbReference>
<comment type="similarity">
    <text evidence="2">Belongs to the short-chain dehydrogenases/reductases (SDR) family.</text>
</comment>
<evidence type="ECO:0000256" key="1">
    <source>
        <dbReference type="ARBA" id="ARBA00004275"/>
    </source>
</evidence>
<dbReference type="PRINTS" id="PR00081">
    <property type="entry name" value="GDHRDH"/>
</dbReference>
<dbReference type="InterPro" id="IPR036291">
    <property type="entry name" value="NAD(P)-bd_dom_sf"/>
</dbReference>
<dbReference type="PANTHER" id="PTHR42808">
    <property type="entry name" value="HYDROXYSTEROID DEHYDROGENASE-LIKE PROTEIN 2"/>
    <property type="match status" value="1"/>
</dbReference>
<dbReference type="SUPFAM" id="SSF51735">
    <property type="entry name" value="NAD(P)-binding Rossmann-fold domains"/>
    <property type="match status" value="1"/>
</dbReference>
<comment type="subcellular location">
    <subcellularLocation>
        <location evidence="1">Peroxisome</location>
    </subcellularLocation>
</comment>
<keyword evidence="3" id="KW-0521">NADP</keyword>
<dbReference type="InterPro" id="IPR051935">
    <property type="entry name" value="HSDL2"/>
</dbReference>
<keyword evidence="5" id="KW-0576">Peroxisome</keyword>
<dbReference type="EMBL" id="LBIA02000001">
    <property type="protein sequence ID" value="TKT70199.1"/>
    <property type="molecule type" value="Genomic_DNA"/>
</dbReference>
<dbReference type="OrthoDB" id="9810935at2"/>
<reference evidence="6" key="1">
    <citation type="submission" date="2019-04" db="EMBL/GenBank/DDBJ databases">
        <title>Whole genome sequencing of cave bacteria.</title>
        <authorList>
            <person name="Gan H.M."/>
            <person name="Barton H."/>
            <person name="Savka M.A."/>
        </authorList>
    </citation>
    <scope>NUCLEOTIDE SEQUENCE [LARGE SCALE GENOMIC DNA]</scope>
    <source>
        <strain evidence="6">LC387</strain>
    </source>
</reference>